<dbReference type="Proteomes" id="UP000000238">
    <property type="component" value="Chromosome"/>
</dbReference>
<organism evidence="3 4">
    <name type="scientific">Hahella chejuensis (strain KCTC 2396)</name>
    <dbReference type="NCBI Taxonomy" id="349521"/>
    <lineage>
        <taxon>Bacteria</taxon>
        <taxon>Pseudomonadati</taxon>
        <taxon>Pseudomonadota</taxon>
        <taxon>Gammaproteobacteria</taxon>
        <taxon>Oceanospirillales</taxon>
        <taxon>Hahellaceae</taxon>
        <taxon>Hahella</taxon>
    </lineage>
</organism>
<evidence type="ECO:0000313" key="4">
    <source>
        <dbReference type="Proteomes" id="UP000000238"/>
    </source>
</evidence>
<dbReference type="EMBL" id="CP000155">
    <property type="protein sequence ID" value="ABC28280.1"/>
    <property type="molecule type" value="Genomic_DNA"/>
</dbReference>
<evidence type="ECO:0000256" key="2">
    <source>
        <dbReference type="ARBA" id="ARBA00093628"/>
    </source>
</evidence>
<dbReference type="HOGENOM" id="CLU_144599_2_2_6"/>
<accession>Q2SM44</accession>
<dbReference type="AlphaFoldDB" id="Q2SM44"/>
<dbReference type="Pfam" id="PF04219">
    <property type="entry name" value="DUF413"/>
    <property type="match status" value="1"/>
</dbReference>
<comment type="similarity">
    <text evidence="1">Belongs to the MaoP family.</text>
</comment>
<dbReference type="eggNOG" id="COG3085">
    <property type="taxonomic scope" value="Bacteria"/>
</dbReference>
<reference evidence="3 4" key="1">
    <citation type="journal article" date="2005" name="Nucleic Acids Res.">
        <title>Genomic blueprint of Hahella chejuensis, a marine microbe producing an algicidal agent.</title>
        <authorList>
            <person name="Jeong H."/>
            <person name="Yim J.H."/>
            <person name="Lee C."/>
            <person name="Choi S.-H."/>
            <person name="Park Y.K."/>
            <person name="Yoon S.H."/>
            <person name="Hur C.-G."/>
            <person name="Kang H.-Y."/>
            <person name="Kim D."/>
            <person name="Lee H.H."/>
            <person name="Park K.H."/>
            <person name="Park S.-H."/>
            <person name="Park H.-S."/>
            <person name="Lee H.K."/>
            <person name="Oh T.K."/>
            <person name="Kim J.F."/>
        </authorList>
    </citation>
    <scope>NUCLEOTIDE SEQUENCE [LARGE SCALE GENOMIC DNA]</scope>
    <source>
        <strain evidence="3 4">KCTC 2396</strain>
    </source>
</reference>
<dbReference type="OrthoDB" id="6400110at2"/>
<dbReference type="STRING" id="349521.HCH_01419"/>
<dbReference type="KEGG" id="hch:HCH_01419"/>
<proteinExistence type="inferred from homology"/>
<evidence type="ECO:0000313" key="3">
    <source>
        <dbReference type="EMBL" id="ABC28280.1"/>
    </source>
</evidence>
<keyword evidence="4" id="KW-1185">Reference proteome</keyword>
<protein>
    <recommendedName>
        <fullName evidence="2">Macrodomain Ori protein</fullName>
    </recommendedName>
</protein>
<sequence length="113" mass="12865">MNQKDFASSKVFYDTKHFPRGFSRSGFFSKKEADMLERSGYALQELTNGNRKPATPAEEQLLTVLRGERAPGTDIEKVWIKYLKHIRTKRVSYTTGMAFAMSEGGDFTDVETD</sequence>
<evidence type="ECO:0000256" key="1">
    <source>
        <dbReference type="ARBA" id="ARBA00093464"/>
    </source>
</evidence>
<name>Q2SM44_HAHCH</name>
<gene>
    <name evidence="3" type="ordered locus">HCH_01419</name>
</gene>
<dbReference type="RefSeq" id="WP_011395353.1">
    <property type="nucleotide sequence ID" value="NC_007645.1"/>
</dbReference>
<dbReference type="InterPro" id="IPR007335">
    <property type="entry name" value="DUF413"/>
</dbReference>